<dbReference type="InterPro" id="IPR045538">
    <property type="entry name" value="CIS_TMP"/>
</dbReference>
<feature type="coiled-coil region" evidence="1">
    <location>
        <begin position="1203"/>
        <end position="1240"/>
    </location>
</feature>
<dbReference type="RefSeq" id="WP_281277258.1">
    <property type="nucleotide sequence ID" value="NZ_SNWP01000012.1"/>
</dbReference>
<comment type="caution">
    <text evidence="2">The sequence shown here is derived from an EMBL/GenBank/DDBJ whole genome shotgun (WGS) entry which is preliminary data.</text>
</comment>
<keyword evidence="1" id="KW-0175">Coiled coil</keyword>
<evidence type="ECO:0000313" key="3">
    <source>
        <dbReference type="Proteomes" id="UP000295741"/>
    </source>
</evidence>
<organism evidence="2 3">
    <name type="scientific">Sediminibacterium goheungense</name>
    <dbReference type="NCBI Taxonomy" id="1086393"/>
    <lineage>
        <taxon>Bacteria</taxon>
        <taxon>Pseudomonadati</taxon>
        <taxon>Bacteroidota</taxon>
        <taxon>Chitinophagia</taxon>
        <taxon>Chitinophagales</taxon>
        <taxon>Chitinophagaceae</taxon>
        <taxon>Sediminibacterium</taxon>
    </lineage>
</organism>
<proteinExistence type="predicted"/>
<dbReference type="Pfam" id="PF19268">
    <property type="entry name" value="CIS_TMP"/>
    <property type="match status" value="2"/>
</dbReference>
<sequence length="1406" mass="161463">MSNQYFSINREIFDIGFTSKSGAYDLQSRISSLVNGTLTRQMELLLEKVIPEELLYKFNTLTVDVGTVSLHNLETELPEKFIEAFAAILDEQIRNLQSGAGDSNFEILPAAHSFSDLLSYFLYTGHLPWWAVKNNLLTPSAALDEMLLRSPGQLKALIVKAGQLEHVRKRLVNQFAKTQVRGIIQILEPTEAAYIFAFEDRVTDVKKETAIVQAEEKEFEKAVSYFILTYLLVERGGAFNRKEFAKSILSQIAAGFNIGYIDLLQIFYSVIETLTEEGVDYAASLKLLIQQLAAEEYETPQWKQKTLSPDQSQVSPDQTVENLNIIRQYLVSGTLPVDQFADKSDIGAVRALLFAIIKTIPDTFQLMLAQLSWNRNITDRLFGLIGTTMSREYIKILYGSRADTFIKIAATFSLLHKTRQTWNVAEQEFEHAVWHSVLSATLLSPVHLVDDRQLVHHLLAGLGSHLRVPVFIVAQRVQTGIKALFNVDHMQMRHLDLITEVLSTMQEGKDLSLLTNKAALSSSKEITEALFSNETQILNHLLRFILRYRSLPWWGRNYAGQSPVMLFQQLYEKSPFEAQLLFRYAGNDRELRYRWLQVIGIDAYIKILKSFDNSEFALRAYNQQKELYEVVFENLREKKPASANVVIVLADIVWKVLHEGRYRFFSLNDVYTKTFVSMLELLNVHPAILLTEWKRWLELADAETSSFRSVVEVLRKLYPVNETEPKEQSIVDHKETVKHFLSFLKEVKLMSKPDSNTAEPLSITEWLTGTDAADKDKIATYLLSLLKLYLISGNLPISAIKGIGTAKMEFFKLLLRVVYQINPLALVKVLTQSDLNAFRVLEITSLYQLSEGGEGKDIALLMLPVANKIKSASRLKVVEEVKIQGKREQEIFVEDILNLYAANQSVITAKGPSTTIYEILAYYLAWRRLPVSLAKTDTADGIIIKHLLRYLYETDKALLIQLWKEKTNQWSALVTVYVILSTDNTIEDKKIQKLISEEISLKPSQAIAPLPLTTGVQDIEAFTSVGDLDSTDIIAASLQTGTIRNELRQQKEWVNYLSEKSPVLYEQVRDLFAQDFHSSYHKDYTYFSKLIQNAFTDTLLRERVMVLFRYFNLQSWVQKITFRDSMDYFAQLIRYFAQAMPDSKPILDQFYRQQIATSDETDATVLQVLIEQISVIQDMEASATSFNTYYDEKNAALISRDKKLEQEKIRESIERELKRAKEKERNIEAEEASQQQKEKNTRLFIPNAGLVILHPFFGTYFTRLGLMEANVFLSEQTKERAVLLLQYLATGRTKFEEYELILNKILCGLPIEQSVTLEMELTEQEMALTDELFEVLRQRWDKVKNSSVEGIRASFILREGALELIEEQWNLRVEQRGYDLLLQTLPWAFGFIKTSWMNQILTVEWI</sequence>
<name>A0A4R6IT47_9BACT</name>
<gene>
    <name evidence="2" type="ORF">BC659_2604</name>
</gene>
<keyword evidence="3" id="KW-1185">Reference proteome</keyword>
<protein>
    <submittedName>
        <fullName evidence="2">Uncharacterized protein</fullName>
    </submittedName>
</protein>
<reference evidence="2 3" key="1">
    <citation type="submission" date="2019-03" db="EMBL/GenBank/DDBJ databases">
        <title>Genomic Encyclopedia of Archaeal and Bacterial Type Strains, Phase II (KMG-II): from individual species to whole genera.</title>
        <authorList>
            <person name="Goeker M."/>
        </authorList>
    </citation>
    <scope>NUCLEOTIDE SEQUENCE [LARGE SCALE GENOMIC DNA]</scope>
    <source>
        <strain evidence="2 3">DSM 28323</strain>
    </source>
</reference>
<dbReference type="Proteomes" id="UP000295741">
    <property type="component" value="Unassembled WGS sequence"/>
</dbReference>
<evidence type="ECO:0000313" key="2">
    <source>
        <dbReference type="EMBL" id="TDO25682.1"/>
    </source>
</evidence>
<dbReference type="EMBL" id="SNWP01000012">
    <property type="protein sequence ID" value="TDO25682.1"/>
    <property type="molecule type" value="Genomic_DNA"/>
</dbReference>
<accession>A0A4R6IT47</accession>
<evidence type="ECO:0000256" key="1">
    <source>
        <dbReference type="SAM" id="Coils"/>
    </source>
</evidence>